<evidence type="ECO:0000313" key="3">
    <source>
        <dbReference type="Proteomes" id="UP000675409"/>
    </source>
</evidence>
<proteinExistence type="predicted"/>
<organism evidence="2 3">
    <name type="scientific">Myceligenerans indicum</name>
    <dbReference type="NCBI Taxonomy" id="2593663"/>
    <lineage>
        <taxon>Bacteria</taxon>
        <taxon>Bacillati</taxon>
        <taxon>Actinomycetota</taxon>
        <taxon>Actinomycetes</taxon>
        <taxon>Micrococcales</taxon>
        <taxon>Promicromonosporaceae</taxon>
        <taxon>Myceligenerans</taxon>
    </lineage>
</organism>
<dbReference type="EMBL" id="JABBYC010000005">
    <property type="protein sequence ID" value="MBL0885671.1"/>
    <property type="molecule type" value="Genomic_DNA"/>
</dbReference>
<gene>
    <name evidence="2" type="ORF">HGK34_05145</name>
</gene>
<name>A0ABS1LHG8_9MICO</name>
<keyword evidence="2" id="KW-0238">DNA-binding</keyword>
<evidence type="ECO:0000313" key="2">
    <source>
        <dbReference type="EMBL" id="MBL0885671.1"/>
    </source>
</evidence>
<dbReference type="NCBIfam" id="TIGR01764">
    <property type="entry name" value="excise"/>
    <property type="match status" value="1"/>
</dbReference>
<dbReference type="InterPro" id="IPR010093">
    <property type="entry name" value="SinI_DNA-bd"/>
</dbReference>
<dbReference type="RefSeq" id="WP_201845505.1">
    <property type="nucleotide sequence ID" value="NZ_JABBYC010000005.1"/>
</dbReference>
<dbReference type="GO" id="GO:0003677">
    <property type="term" value="F:DNA binding"/>
    <property type="evidence" value="ECO:0007669"/>
    <property type="project" value="UniProtKB-KW"/>
</dbReference>
<evidence type="ECO:0000256" key="1">
    <source>
        <dbReference type="SAM" id="MobiDB-lite"/>
    </source>
</evidence>
<sequence>MSEITRKSLSDSASGAGDAAPHGEELTAAEAARRLGVSSLHVIDLLEAGELDFHMVGSDVCFDAADVATYKADRESRDQEHLVGA</sequence>
<keyword evidence="3" id="KW-1185">Reference proteome</keyword>
<protein>
    <submittedName>
        <fullName evidence="2">Excisionase family DNA-binding protein</fullName>
    </submittedName>
</protein>
<feature type="compositionally biased region" description="Low complexity" evidence="1">
    <location>
        <begin position="10"/>
        <end position="25"/>
    </location>
</feature>
<dbReference type="Proteomes" id="UP000675409">
    <property type="component" value="Unassembled WGS sequence"/>
</dbReference>
<accession>A0ABS1LHG8</accession>
<reference evidence="2 3" key="1">
    <citation type="journal article" date="2021" name="Arch. Microbiol.">
        <title>Myceligenerans indicum sp. nov., an actinobacterium isolated from mangrove sediment of Sundarbans, India.</title>
        <authorList>
            <person name="Asha K."/>
            <person name="Bhadury P."/>
        </authorList>
    </citation>
    <scope>NUCLEOTIDE SEQUENCE [LARGE SCALE GENOMIC DNA]</scope>
    <source>
        <strain evidence="2 3">I2</strain>
    </source>
</reference>
<feature type="region of interest" description="Disordered" evidence="1">
    <location>
        <begin position="1"/>
        <end position="25"/>
    </location>
</feature>
<comment type="caution">
    <text evidence="2">The sequence shown here is derived from an EMBL/GenBank/DDBJ whole genome shotgun (WGS) entry which is preliminary data.</text>
</comment>